<name>Q5AXA4_EMENI</name>
<dbReference type="RefSeq" id="XP_664680.1">
    <property type="nucleotide sequence ID" value="XM_659588.2"/>
</dbReference>
<gene>
    <name evidence="1" type="ORF">ANIA_07076</name>
</gene>
<evidence type="ECO:0000313" key="2">
    <source>
        <dbReference type="Proteomes" id="UP000000560"/>
    </source>
</evidence>
<dbReference type="InParanoid" id="Q5AXA4"/>
<dbReference type="HOGENOM" id="CLU_590561_0_0_1"/>
<dbReference type="InterPro" id="IPR053178">
    <property type="entry name" value="Osmoadaptation_assoc"/>
</dbReference>
<protein>
    <recommendedName>
        <fullName evidence="3">Transcription factor domain-containing protein</fullName>
    </recommendedName>
</protein>
<dbReference type="OrthoDB" id="4491390at2759"/>
<dbReference type="KEGG" id="ani:ANIA_07076"/>
<dbReference type="Proteomes" id="UP000000560">
    <property type="component" value="Chromosome IV"/>
</dbReference>
<accession>C8VDG2</accession>
<keyword evidence="2" id="KW-1185">Reference proteome</keyword>
<dbReference type="AlphaFoldDB" id="Q5AXA4"/>
<dbReference type="GeneID" id="2870050"/>
<evidence type="ECO:0008006" key="3">
    <source>
        <dbReference type="Google" id="ProtNLM"/>
    </source>
</evidence>
<accession>Q5AXA4</accession>
<dbReference type="PANTHER" id="PTHR38111:SF11">
    <property type="entry name" value="TRANSCRIPTION FACTOR DOMAIN-CONTAINING PROTEIN-RELATED"/>
    <property type="match status" value="1"/>
</dbReference>
<dbReference type="EMBL" id="BN001304">
    <property type="protein sequence ID" value="CBF79134.1"/>
    <property type="molecule type" value="Genomic_DNA"/>
</dbReference>
<sequence length="463" mass="52201">MVGRPFTSSGCANCRKRKIKSTQTGEAKRPVRQLVGQIKPLALSSTFSVSAEVRAQLFSNFMDTFFASSSSINGKNDSLYFLMARFPTLAGESEPLDRSVIALATTFLAKTKDDRWLGREGLEIYNTALNSMQYALQRGSSPSPNMLYATIIFHTYETMNGGDASSRNCFTHIQGAAAIMTQTNFKTQDVDSLTKAMLTRQKWATAHFMINTEYGSNADRGCLLVQRESTPIDEMFGLVAEWSILRNDLNKIAALEATYREAAYETLLRRCYQLEKKLHEDWLNGPALQLDGDPSLSCREGGWSDSSLMSNSDRFSYEFKNLNAAKIYLLYWVTSLVTSRVIYEAEVLLHGHCDPTKMVSYATKILRSVPYLMQRERQMSSVHVVIFGVSQASRCYIHCGKKEEFERCQEIYRLIALRGFDMAFHMAKEHLAYWYLAQGQPVATKASSLRSEMDSTSELPSVS</sequence>
<proteinExistence type="predicted"/>
<dbReference type="OMA" id="FYAREIC"/>
<evidence type="ECO:0000313" key="1">
    <source>
        <dbReference type="EMBL" id="CBF79134.1"/>
    </source>
</evidence>
<dbReference type="Pfam" id="PF11951">
    <property type="entry name" value="Fungal_trans_2"/>
    <property type="match status" value="1"/>
</dbReference>
<organism evidence="1 2">
    <name type="scientific">Emericella nidulans (strain FGSC A4 / ATCC 38163 / CBS 112.46 / NRRL 194 / M139)</name>
    <name type="common">Aspergillus nidulans</name>
    <dbReference type="NCBI Taxonomy" id="227321"/>
    <lineage>
        <taxon>Eukaryota</taxon>
        <taxon>Fungi</taxon>
        <taxon>Dikarya</taxon>
        <taxon>Ascomycota</taxon>
        <taxon>Pezizomycotina</taxon>
        <taxon>Eurotiomycetes</taxon>
        <taxon>Eurotiomycetidae</taxon>
        <taxon>Eurotiales</taxon>
        <taxon>Aspergillaceae</taxon>
        <taxon>Aspergillus</taxon>
        <taxon>Aspergillus subgen. Nidulantes</taxon>
    </lineage>
</organism>
<reference evidence="2" key="1">
    <citation type="journal article" date="2005" name="Nature">
        <title>Sequencing of Aspergillus nidulans and comparative analysis with A. fumigatus and A. oryzae.</title>
        <authorList>
            <person name="Galagan J.E."/>
            <person name="Calvo S.E."/>
            <person name="Cuomo C."/>
            <person name="Ma L.J."/>
            <person name="Wortman J.R."/>
            <person name="Batzoglou S."/>
            <person name="Lee S.I."/>
            <person name="Basturkmen M."/>
            <person name="Spevak C.C."/>
            <person name="Clutterbuck J."/>
            <person name="Kapitonov V."/>
            <person name="Jurka J."/>
            <person name="Scazzocchio C."/>
            <person name="Farman M."/>
            <person name="Butler J."/>
            <person name="Purcell S."/>
            <person name="Harris S."/>
            <person name="Braus G.H."/>
            <person name="Draht O."/>
            <person name="Busch S."/>
            <person name="D'Enfert C."/>
            <person name="Bouchier C."/>
            <person name="Goldman G.H."/>
            <person name="Bell-Pedersen D."/>
            <person name="Griffiths-Jones S."/>
            <person name="Doonan J.H."/>
            <person name="Yu J."/>
            <person name="Vienken K."/>
            <person name="Pain A."/>
            <person name="Freitag M."/>
            <person name="Selker E.U."/>
            <person name="Archer D.B."/>
            <person name="Penalva M.A."/>
            <person name="Oakley B.R."/>
            <person name="Momany M."/>
            <person name="Tanaka T."/>
            <person name="Kumagai T."/>
            <person name="Asai K."/>
            <person name="Machida M."/>
            <person name="Nierman W.C."/>
            <person name="Denning D.W."/>
            <person name="Caddick M."/>
            <person name="Hynes M."/>
            <person name="Paoletti M."/>
            <person name="Fischer R."/>
            <person name="Miller B."/>
            <person name="Dyer P."/>
            <person name="Sachs M.S."/>
            <person name="Osmani S.A."/>
            <person name="Birren B.W."/>
        </authorList>
    </citation>
    <scope>NUCLEOTIDE SEQUENCE [LARGE SCALE GENOMIC DNA]</scope>
    <source>
        <strain evidence="2">FGSC A4 / ATCC 38163 / CBS 112.46 / NRRL 194 / M139</strain>
    </source>
</reference>
<dbReference type="InterPro" id="IPR021858">
    <property type="entry name" value="Fun_TF"/>
</dbReference>
<reference evidence="2" key="2">
    <citation type="journal article" date="2009" name="Fungal Genet. Biol.">
        <title>The 2008 update of the Aspergillus nidulans genome annotation: a community effort.</title>
        <authorList>
            <person name="Wortman J.R."/>
            <person name="Gilsenan J.M."/>
            <person name="Joardar V."/>
            <person name="Deegan J."/>
            <person name="Clutterbuck J."/>
            <person name="Andersen M.R."/>
            <person name="Archer D."/>
            <person name="Bencina M."/>
            <person name="Braus G."/>
            <person name="Coutinho P."/>
            <person name="von Dohren H."/>
            <person name="Doonan J."/>
            <person name="Driessen A.J."/>
            <person name="Durek P."/>
            <person name="Espeso E."/>
            <person name="Fekete E."/>
            <person name="Flipphi M."/>
            <person name="Estrada C.G."/>
            <person name="Geysens S."/>
            <person name="Goldman G."/>
            <person name="de Groot P.W."/>
            <person name="Hansen K."/>
            <person name="Harris S.D."/>
            <person name="Heinekamp T."/>
            <person name="Helmstaedt K."/>
            <person name="Henrissat B."/>
            <person name="Hofmann G."/>
            <person name="Homan T."/>
            <person name="Horio T."/>
            <person name="Horiuchi H."/>
            <person name="James S."/>
            <person name="Jones M."/>
            <person name="Karaffa L."/>
            <person name="Karanyi Z."/>
            <person name="Kato M."/>
            <person name="Keller N."/>
            <person name="Kelly D.E."/>
            <person name="Kiel J.A."/>
            <person name="Kim J.M."/>
            <person name="van der Klei I.J."/>
            <person name="Klis F.M."/>
            <person name="Kovalchuk A."/>
            <person name="Krasevec N."/>
            <person name="Kubicek C.P."/>
            <person name="Liu B."/>
            <person name="Maccabe A."/>
            <person name="Meyer V."/>
            <person name="Mirabito P."/>
            <person name="Miskei M."/>
            <person name="Mos M."/>
            <person name="Mullins J."/>
            <person name="Nelson D.R."/>
            <person name="Nielsen J."/>
            <person name="Oakley B.R."/>
            <person name="Osmani S.A."/>
            <person name="Pakula T."/>
            <person name="Paszewski A."/>
            <person name="Paulsen I."/>
            <person name="Pilsyk S."/>
            <person name="Pocsi I."/>
            <person name="Punt P.J."/>
            <person name="Ram A.F."/>
            <person name="Ren Q."/>
            <person name="Robellet X."/>
            <person name="Robson G."/>
            <person name="Seiboth B."/>
            <person name="van Solingen P."/>
            <person name="Specht T."/>
            <person name="Sun J."/>
            <person name="Taheri-Talesh N."/>
            <person name="Takeshita N."/>
            <person name="Ussery D."/>
            <person name="vanKuyk P.A."/>
            <person name="Visser H."/>
            <person name="van de Vondervoort P.J."/>
            <person name="de Vries R.P."/>
            <person name="Walton J."/>
            <person name="Xiang X."/>
            <person name="Xiong Y."/>
            <person name="Zeng A.P."/>
            <person name="Brandt B.W."/>
            <person name="Cornell M.J."/>
            <person name="van den Hondel C.A."/>
            <person name="Visser J."/>
            <person name="Oliver S.G."/>
            <person name="Turner G."/>
        </authorList>
    </citation>
    <scope>GENOME REANNOTATION</scope>
    <source>
        <strain evidence="2">FGSC A4 / ATCC 38163 / CBS 112.46 / NRRL 194 / M139</strain>
    </source>
</reference>
<dbReference type="PANTHER" id="PTHR38111">
    <property type="entry name" value="ZN(2)-C6 FUNGAL-TYPE DOMAIN-CONTAINING PROTEIN-RELATED"/>
    <property type="match status" value="1"/>
</dbReference>